<feature type="domain" description="NAD-dependent epimerase/dehydratase" evidence="1">
    <location>
        <begin position="3"/>
        <end position="238"/>
    </location>
</feature>
<reference evidence="2 3" key="1">
    <citation type="journal article" date="2016" name="Nat. Commun.">
        <title>Thousands of microbial genomes shed light on interconnected biogeochemical processes in an aquifer system.</title>
        <authorList>
            <person name="Anantharaman K."/>
            <person name="Brown C.T."/>
            <person name="Hug L.A."/>
            <person name="Sharon I."/>
            <person name="Castelle C.J."/>
            <person name="Probst A.J."/>
            <person name="Thomas B.C."/>
            <person name="Singh A."/>
            <person name="Wilkins M.J."/>
            <person name="Karaoz U."/>
            <person name="Brodie E.L."/>
            <person name="Williams K.H."/>
            <person name="Hubbard S.S."/>
            <person name="Banfield J.F."/>
        </authorList>
    </citation>
    <scope>NUCLEOTIDE SEQUENCE [LARGE SCALE GENOMIC DNA]</scope>
</reference>
<accession>A0A1G1YIP8</accession>
<proteinExistence type="predicted"/>
<evidence type="ECO:0000313" key="3">
    <source>
        <dbReference type="Proteomes" id="UP000177310"/>
    </source>
</evidence>
<gene>
    <name evidence="2" type="ORF">A3J59_03385</name>
</gene>
<dbReference type="Pfam" id="PF01370">
    <property type="entry name" value="Epimerase"/>
    <property type="match status" value="1"/>
</dbReference>
<protein>
    <submittedName>
        <fullName evidence="2">UDP-glucose 4-epimerase</fullName>
    </submittedName>
</protein>
<dbReference type="CDD" id="cd08946">
    <property type="entry name" value="SDR_e"/>
    <property type="match status" value="1"/>
</dbReference>
<dbReference type="InterPro" id="IPR050177">
    <property type="entry name" value="Lipid_A_modif_metabolic_enz"/>
</dbReference>
<dbReference type="Gene3D" id="3.40.50.720">
    <property type="entry name" value="NAD(P)-binding Rossmann-like Domain"/>
    <property type="match status" value="1"/>
</dbReference>
<dbReference type="SUPFAM" id="SSF51735">
    <property type="entry name" value="NAD(P)-binding Rossmann-fold domains"/>
    <property type="match status" value="1"/>
</dbReference>
<dbReference type="EMBL" id="MHIL01000008">
    <property type="protein sequence ID" value="OGY52169.1"/>
    <property type="molecule type" value="Genomic_DNA"/>
</dbReference>
<dbReference type="AlphaFoldDB" id="A0A1G1YIP8"/>
<dbReference type="Proteomes" id="UP000177310">
    <property type="component" value="Unassembled WGS sequence"/>
</dbReference>
<evidence type="ECO:0000259" key="1">
    <source>
        <dbReference type="Pfam" id="PF01370"/>
    </source>
</evidence>
<name>A0A1G1YIP8_9BACT</name>
<evidence type="ECO:0000313" key="2">
    <source>
        <dbReference type="EMBL" id="OGY52169.1"/>
    </source>
</evidence>
<comment type="caution">
    <text evidence="2">The sequence shown here is derived from an EMBL/GenBank/DDBJ whole genome shotgun (WGS) entry which is preliminary data.</text>
</comment>
<dbReference type="STRING" id="1797542.A3J59_03385"/>
<sequence>MRVLLTGNNGYIGSVLAPRLAAKGHQVVGFDSGYYRDCGIGAAPQSVVTQIAKDIRQVTAADFDGIEAVIHLAALSNDPLGAFDETLTTAINYEATRAIARLSKAAGVRRFVYASTQSIYGISNADEPLDEDTSIKNPLTAYAKTKWAAECELKKLNDDRFTVVCFRPSTVFGASPRLRCDIVFNNLVACAYTTGRIEIKSDGTPWRPVVHVADVCRAFCAGLEAPAELVAGQAFNVGIKDGNYTVRQLAEAAQRAVPNSELVFTGEHGADSRTYRVSFDKILTVLKDYYQPTWDLDRGGAELVTFFKKNSFTEAMFRGRTCNRLAQLEYLVKTNRLDANLFWQQTHG</sequence>
<dbReference type="InterPro" id="IPR036291">
    <property type="entry name" value="NAD(P)-bd_dom_sf"/>
</dbReference>
<dbReference type="InterPro" id="IPR001509">
    <property type="entry name" value="Epimerase_deHydtase"/>
</dbReference>
<organism evidence="2 3">
    <name type="scientific">Candidatus Buchananbacteria bacterium RIFCSPHIGHO2_02_FULL_56_16</name>
    <dbReference type="NCBI Taxonomy" id="1797542"/>
    <lineage>
        <taxon>Bacteria</taxon>
        <taxon>Candidatus Buchananiibacteriota</taxon>
    </lineage>
</organism>
<dbReference type="PANTHER" id="PTHR43245:SF23">
    <property type="entry name" value="NAD(P)-BINDING DOMAIN-CONTAINING PROTEIN"/>
    <property type="match status" value="1"/>
</dbReference>
<dbReference type="PANTHER" id="PTHR43245">
    <property type="entry name" value="BIFUNCTIONAL POLYMYXIN RESISTANCE PROTEIN ARNA"/>
    <property type="match status" value="1"/>
</dbReference>